<dbReference type="InterPro" id="IPR000847">
    <property type="entry name" value="LysR_HTH_N"/>
</dbReference>
<dbReference type="Gene3D" id="1.10.10.10">
    <property type="entry name" value="Winged helix-like DNA-binding domain superfamily/Winged helix DNA-binding domain"/>
    <property type="match status" value="1"/>
</dbReference>
<comment type="caution">
    <text evidence="2">The sequence shown here is derived from an EMBL/GenBank/DDBJ whole genome shotgun (WGS) entry which is preliminary data.</text>
</comment>
<feature type="domain" description="HTH lysR-type" evidence="1">
    <location>
        <begin position="39"/>
        <end position="95"/>
    </location>
</feature>
<dbReference type="Proteomes" id="UP000605201">
    <property type="component" value="Unassembled WGS sequence"/>
</dbReference>
<organism evidence="2 3">
    <name type="scientific">Candidatus Desulfatibia vada</name>
    <dbReference type="NCBI Taxonomy" id="2841696"/>
    <lineage>
        <taxon>Bacteria</taxon>
        <taxon>Pseudomonadati</taxon>
        <taxon>Thermodesulfobacteriota</taxon>
        <taxon>Desulfobacteria</taxon>
        <taxon>Desulfobacterales</taxon>
        <taxon>Desulfobacterales incertae sedis</taxon>
        <taxon>Candidatus Desulfatibia</taxon>
    </lineage>
</organism>
<evidence type="ECO:0000313" key="3">
    <source>
        <dbReference type="Proteomes" id="UP000605201"/>
    </source>
</evidence>
<name>A0A8J6TT27_9BACT</name>
<dbReference type="Pfam" id="PF00126">
    <property type="entry name" value="HTH_1"/>
    <property type="match status" value="1"/>
</dbReference>
<dbReference type="SUPFAM" id="SSF46785">
    <property type="entry name" value="Winged helix' DNA-binding domain"/>
    <property type="match status" value="1"/>
</dbReference>
<dbReference type="EMBL" id="JACNIG010000221">
    <property type="protein sequence ID" value="MBC8432412.1"/>
    <property type="molecule type" value="Genomic_DNA"/>
</dbReference>
<dbReference type="PANTHER" id="PTHR30432:SF1">
    <property type="entry name" value="DNA-BINDING TRANSCRIPTIONAL DUAL REGULATOR MODE"/>
    <property type="match status" value="1"/>
</dbReference>
<dbReference type="AlphaFoldDB" id="A0A8J6TT27"/>
<dbReference type="PANTHER" id="PTHR30432">
    <property type="entry name" value="TRANSCRIPTIONAL REGULATOR MODE"/>
    <property type="match status" value="1"/>
</dbReference>
<proteinExistence type="predicted"/>
<evidence type="ECO:0000313" key="2">
    <source>
        <dbReference type="EMBL" id="MBC8432412.1"/>
    </source>
</evidence>
<dbReference type="GO" id="GO:0003700">
    <property type="term" value="F:DNA-binding transcription factor activity"/>
    <property type="evidence" value="ECO:0007669"/>
    <property type="project" value="InterPro"/>
</dbReference>
<gene>
    <name evidence="2" type="ORF">H8D96_10885</name>
</gene>
<accession>A0A8J6TT27</accession>
<protein>
    <submittedName>
        <fullName evidence="2">LysR family transcriptional regulator</fullName>
    </submittedName>
</protein>
<dbReference type="InterPro" id="IPR036388">
    <property type="entry name" value="WH-like_DNA-bd_sf"/>
</dbReference>
<dbReference type="InterPro" id="IPR036390">
    <property type="entry name" value="WH_DNA-bd_sf"/>
</dbReference>
<sequence length="147" mass="16655">MDGHQVEGRLNRAMINLKLRSSQWIVDENNNIIIGKGRMEILENIEKTGSMNQVAKQMKMSYKAVWSKIKATEKNLNAKIVHADRKNGSRLSREGKELIKKYKLLLKECMSSDDKIFDSIFGKKDDCIPTVTSAAGCGVQPEDNLER</sequence>
<reference evidence="2 3" key="1">
    <citation type="submission" date="2020-08" db="EMBL/GenBank/DDBJ databases">
        <title>Bridging the membrane lipid divide: bacteria of the FCB group superphylum have the potential to synthesize archaeal ether lipids.</title>
        <authorList>
            <person name="Villanueva L."/>
            <person name="Von Meijenfeldt F.A.B."/>
            <person name="Westbye A.B."/>
            <person name="Yadav S."/>
            <person name="Hopmans E.C."/>
            <person name="Dutilh B.E."/>
            <person name="Sinninghe Damste J.S."/>
        </authorList>
    </citation>
    <scope>NUCLEOTIDE SEQUENCE [LARGE SCALE GENOMIC DNA]</scope>
    <source>
        <strain evidence="2">NIOZ-UU17</strain>
    </source>
</reference>
<evidence type="ECO:0000259" key="1">
    <source>
        <dbReference type="Pfam" id="PF00126"/>
    </source>
</evidence>
<dbReference type="InterPro" id="IPR051815">
    <property type="entry name" value="Molybdate_resp_trans_reg"/>
</dbReference>